<evidence type="ECO:0000256" key="3">
    <source>
        <dbReference type="ARBA" id="ARBA00022483"/>
    </source>
</evidence>
<evidence type="ECO:0000259" key="7">
    <source>
        <dbReference type="Pfam" id="PF04091"/>
    </source>
</evidence>
<feature type="region of interest" description="Disordered" evidence="6">
    <location>
        <begin position="777"/>
        <end position="803"/>
    </location>
</feature>
<dbReference type="InterPro" id="IPR042045">
    <property type="entry name" value="EXOC6/Sec15_C_dom1"/>
</dbReference>
<keyword evidence="3 5" id="KW-0268">Exocytosis</keyword>
<dbReference type="Gene3D" id="1.20.58.670">
    <property type="entry name" value="Dsl1p vesicle tethering complex, Tip20p subunit, domain D"/>
    <property type="match status" value="1"/>
</dbReference>
<feature type="compositionally biased region" description="Low complexity" evidence="6">
    <location>
        <begin position="777"/>
        <end position="796"/>
    </location>
</feature>
<sequence length="901" mass="104254">MSQDLDQEGFITEEFQKILLASATSSVSSSSLIDKDRKEKLLLSKTKNSGNISNDDIEKVTGDSLDPQYFDKWIPFLRSTIEKDQLAVAVDELRSSTEDNFQGLEVQLLRDFQVTNKLTNSISEVSDIQSAIEQQLTRQMMDFQTNLSNSTNELIVKKKIFLNNKKTSLKISESIILITKVLRILELSSKCQELISEKSFFKALQNLDNLEKLYLQEFKNYNFGFLKEIYDSIPFLKKVIRDECINLIRNSFNLNLGKNLEEVGHTMFACYNDELLAQWLQKRDQMDFSSFKFNSPVEISLRDQDVLSSISLDKFFHLDEFHDAIMIFETLQESQYLLSEFTNEYEFRKNKVIFPLVWKKTVNNINITTADIERDAFTKSLNLEFLQTYLLRILGFLMYDICLNKATDFSLVDNNYNSTNEFWEGLLNRLGPYLSYFMQKYLNDEEEIVKFKDFLSVYVAIIENFNLTITPLYNILLSVFQKYCDISMSSFSHEFKTLLDDDDFMPLTIQDKSLLDKVLKICWLKKDEDSKLMEEVKSMEDSGSQFSITLPFSPLYPMTCTLAKKIYSKLTNFISVFYGHNLQYLSNILIKTMDVIFNDIVNQQIKSKLDSNSREEIAQILINLDYFIIASKEFSKMMTNTNILQNPDIEIKLSSIKHYVESRKYAESKLINLIDSKISDIFDTVEFDWSANRIRKEPDISIIDVAQFLEMMFASTLVNLPYSIQTLLIFREFDSLTRKVLDLLLHETPNRLTPESVLNFEIDVNYLQGIIPRIFPSIEPSPSESRSSTPATSSRGASDHPTSLIENNIKSLEETFTELNQCIELLKSRDYAEYADPEIRMRKFSRIKAEDAQWLISKVKSLTPEPDDSSDNKSVMGSVRSSTPSNDSSANTNRLAKLFGR</sequence>
<evidence type="ECO:0000256" key="5">
    <source>
        <dbReference type="PIRNR" id="PIRNR025007"/>
    </source>
</evidence>
<dbReference type="AlphaFoldDB" id="A0AAV5RU43"/>
<proteinExistence type="inferred from homology"/>
<accession>A0AAV5RU43</accession>
<dbReference type="InterPro" id="IPR042044">
    <property type="entry name" value="EXOC6PINT-1/Sec15/Tip20_C_dom2"/>
</dbReference>
<evidence type="ECO:0000256" key="4">
    <source>
        <dbReference type="ARBA" id="ARBA00023054"/>
    </source>
</evidence>
<name>A0AAV5RU43_MAUHU</name>
<dbReference type="PIRSF" id="PIRSF025007">
    <property type="entry name" value="Sec15"/>
    <property type="match status" value="1"/>
</dbReference>
<comment type="similarity">
    <text evidence="1 5">Belongs to the SEC15 family.</text>
</comment>
<feature type="region of interest" description="Disordered" evidence="6">
    <location>
        <begin position="862"/>
        <end position="901"/>
    </location>
</feature>
<dbReference type="GO" id="GO:0016020">
    <property type="term" value="C:membrane"/>
    <property type="evidence" value="ECO:0007669"/>
    <property type="project" value="TreeGrafter"/>
</dbReference>
<feature type="compositionally biased region" description="Polar residues" evidence="6">
    <location>
        <begin position="872"/>
        <end position="894"/>
    </location>
</feature>
<dbReference type="PANTHER" id="PTHR12702">
    <property type="entry name" value="SEC15"/>
    <property type="match status" value="1"/>
</dbReference>
<keyword evidence="4" id="KW-0175">Coiled coil</keyword>
<dbReference type="Proteomes" id="UP001377567">
    <property type="component" value="Unassembled WGS sequence"/>
</dbReference>
<dbReference type="EMBL" id="BTGD01000001">
    <property type="protein sequence ID" value="GMM54238.1"/>
    <property type="molecule type" value="Genomic_DNA"/>
</dbReference>
<evidence type="ECO:0000256" key="2">
    <source>
        <dbReference type="ARBA" id="ARBA00022448"/>
    </source>
</evidence>
<organism evidence="9 10">
    <name type="scientific">Maudiozyma humilis</name>
    <name type="common">Sour dough yeast</name>
    <name type="synonym">Kazachstania humilis</name>
    <dbReference type="NCBI Taxonomy" id="51915"/>
    <lineage>
        <taxon>Eukaryota</taxon>
        <taxon>Fungi</taxon>
        <taxon>Dikarya</taxon>
        <taxon>Ascomycota</taxon>
        <taxon>Saccharomycotina</taxon>
        <taxon>Saccharomycetes</taxon>
        <taxon>Saccharomycetales</taxon>
        <taxon>Saccharomycetaceae</taxon>
        <taxon>Maudiozyma</taxon>
    </lineage>
</organism>
<dbReference type="PANTHER" id="PTHR12702:SF0">
    <property type="entry name" value="EXOCYST COMPLEX COMPONENT 6"/>
    <property type="match status" value="1"/>
</dbReference>
<feature type="domain" description="Exocyst complex subunit EXOC6/Sec15 C-terminal" evidence="7">
    <location>
        <begin position="471"/>
        <end position="858"/>
    </location>
</feature>
<protein>
    <recommendedName>
        <fullName evidence="5">Exocyst complex component SEC15</fullName>
    </recommendedName>
</protein>
<dbReference type="InterPro" id="IPR048359">
    <property type="entry name" value="EXOC6_Sec15_N"/>
</dbReference>
<keyword evidence="10" id="KW-1185">Reference proteome</keyword>
<evidence type="ECO:0000256" key="6">
    <source>
        <dbReference type="SAM" id="MobiDB-lite"/>
    </source>
</evidence>
<keyword evidence="2 5" id="KW-0813">Transport</keyword>
<evidence type="ECO:0000256" key="1">
    <source>
        <dbReference type="ARBA" id="ARBA00007944"/>
    </source>
</evidence>
<dbReference type="GO" id="GO:0006886">
    <property type="term" value="P:intracellular protein transport"/>
    <property type="evidence" value="ECO:0007669"/>
    <property type="project" value="InterPro"/>
</dbReference>
<feature type="domain" description="Exocyst complex component EXOC6/Sec15 N-terminal" evidence="8">
    <location>
        <begin position="93"/>
        <end position="268"/>
    </location>
</feature>
<reference evidence="9 10" key="1">
    <citation type="journal article" date="2023" name="Elife">
        <title>Identification of key yeast species and microbe-microbe interactions impacting larval growth of Drosophila in the wild.</title>
        <authorList>
            <person name="Mure A."/>
            <person name="Sugiura Y."/>
            <person name="Maeda R."/>
            <person name="Honda K."/>
            <person name="Sakurai N."/>
            <person name="Takahashi Y."/>
            <person name="Watada M."/>
            <person name="Katoh T."/>
            <person name="Gotoh A."/>
            <person name="Gotoh Y."/>
            <person name="Taniguchi I."/>
            <person name="Nakamura K."/>
            <person name="Hayashi T."/>
            <person name="Katayama T."/>
            <person name="Uemura T."/>
            <person name="Hattori Y."/>
        </authorList>
    </citation>
    <scope>NUCLEOTIDE SEQUENCE [LARGE SCALE GENOMIC DNA]</scope>
    <source>
        <strain evidence="9 10">KH-74</strain>
    </source>
</reference>
<dbReference type="GO" id="GO:0000145">
    <property type="term" value="C:exocyst"/>
    <property type="evidence" value="ECO:0007669"/>
    <property type="project" value="UniProtKB-UniRule"/>
</dbReference>
<evidence type="ECO:0000259" key="8">
    <source>
        <dbReference type="Pfam" id="PF20651"/>
    </source>
</evidence>
<gene>
    <name evidence="9" type="ORF">DAKH74_008540</name>
</gene>
<dbReference type="InterPro" id="IPR007225">
    <property type="entry name" value="EXOC6/Sec15"/>
</dbReference>
<evidence type="ECO:0000313" key="9">
    <source>
        <dbReference type="EMBL" id="GMM54238.1"/>
    </source>
</evidence>
<dbReference type="GO" id="GO:0006893">
    <property type="term" value="P:Golgi to plasma membrane transport"/>
    <property type="evidence" value="ECO:0007669"/>
    <property type="project" value="TreeGrafter"/>
</dbReference>
<dbReference type="Gene3D" id="1.10.357.30">
    <property type="entry name" value="Exocyst complex subunit Sec15 C-terminal domain, N-terminal subdomain"/>
    <property type="match status" value="1"/>
</dbReference>
<dbReference type="GO" id="GO:0090522">
    <property type="term" value="P:vesicle tethering involved in exocytosis"/>
    <property type="evidence" value="ECO:0007669"/>
    <property type="project" value="UniProtKB-UniRule"/>
</dbReference>
<comment type="function">
    <text evidence="5">Component of the exocyst complex involved in the docking of exocytic vesicles with fusion sites on the plasma membrane.</text>
</comment>
<evidence type="ECO:0000313" key="10">
    <source>
        <dbReference type="Proteomes" id="UP001377567"/>
    </source>
</evidence>
<dbReference type="Pfam" id="PF20651">
    <property type="entry name" value="EXOC6_Sec15_N"/>
    <property type="match status" value="1"/>
</dbReference>
<dbReference type="Pfam" id="PF04091">
    <property type="entry name" value="Sec15_C"/>
    <property type="match status" value="1"/>
</dbReference>
<dbReference type="InterPro" id="IPR046361">
    <property type="entry name" value="EXOC6/Sec15_C"/>
</dbReference>
<comment type="caution">
    <text evidence="9">The sequence shown here is derived from an EMBL/GenBank/DDBJ whole genome shotgun (WGS) entry which is preliminary data.</text>
</comment>